<sequence>MGNVCLTLLDSVSAKRFLRHTLSIHPFSNWQNRSPNSSAYGVKGSSNRSEETIVLDRKTEPVEERYELGRELGRGQFGVIRLCTDIITGEELACKSIEKYKLTTPGDVEDVKREIQVLERLAGHPNIVELKAVYEDADFVHLVMELCAGGELFDRIIEKRAFSEEEAARVVKTLMEVVQYCHGHGVMHRDLKPENILLATRDATSPIKVADFGLSMCFKPGQKFSGMAGSAYYIAPEVLRGEYDEAVDVWSAGVVLYILLTGVPPFWDETEEGIFEAIKIGNVDLSCDPWTKISSAAKELVKGMLCSDVKKRLTPEKVLNNRWILLHSRSNADGEALSLVDETLPNQPLESSDLSIVGCDDHRSTTSCSGSFSQEEDSDSDTSNVSSEEGRLLLSFESVLPSLSSSTVGRKIDNAAERIRLDDIQGNAADGSSSPRLSSKCPTFDRWRSFSMVAEPIFSELLASIASGLDDRALPMVPDANKVQMQDEYAFTVPKPTCTRDTVLLETNNGNSMGLHDRESKRIGWSDLGDENFSNFSCEPSKVLWSPCSNSPAAHCHMQQRQSQHQPQSVY</sequence>
<accession>A0ACC2EJ49</accession>
<comment type="caution">
    <text evidence="1">The sequence shown here is derived from an EMBL/GenBank/DDBJ whole genome shotgun (WGS) entry which is preliminary data.</text>
</comment>
<reference evidence="2" key="1">
    <citation type="journal article" date="2024" name="Proc. Natl. Acad. Sci. U.S.A.">
        <title>Extraordinary preservation of gene collinearity over three hundred million years revealed in homosporous lycophytes.</title>
        <authorList>
            <person name="Li C."/>
            <person name="Wickell D."/>
            <person name="Kuo L.Y."/>
            <person name="Chen X."/>
            <person name="Nie B."/>
            <person name="Liao X."/>
            <person name="Peng D."/>
            <person name="Ji J."/>
            <person name="Jenkins J."/>
            <person name="Williams M."/>
            <person name="Shu S."/>
            <person name="Plott C."/>
            <person name="Barry K."/>
            <person name="Rajasekar S."/>
            <person name="Grimwood J."/>
            <person name="Han X."/>
            <person name="Sun S."/>
            <person name="Hou Z."/>
            <person name="He W."/>
            <person name="Dai G."/>
            <person name="Sun C."/>
            <person name="Schmutz J."/>
            <person name="Leebens-Mack J.H."/>
            <person name="Li F.W."/>
            <person name="Wang L."/>
        </authorList>
    </citation>
    <scope>NUCLEOTIDE SEQUENCE [LARGE SCALE GENOMIC DNA]</scope>
    <source>
        <strain evidence="2">cv. PW_Plant_1</strain>
    </source>
</reference>
<evidence type="ECO:0000313" key="1">
    <source>
        <dbReference type="EMBL" id="KAJ7566521.1"/>
    </source>
</evidence>
<proteinExistence type="predicted"/>
<protein>
    <submittedName>
        <fullName evidence="1">Uncharacterized protein</fullName>
    </submittedName>
</protein>
<dbReference type="EMBL" id="CM055093">
    <property type="protein sequence ID" value="KAJ7566521.1"/>
    <property type="molecule type" value="Genomic_DNA"/>
</dbReference>
<organism evidence="1 2">
    <name type="scientific">Diphasiastrum complanatum</name>
    <name type="common">Issler's clubmoss</name>
    <name type="synonym">Lycopodium complanatum</name>
    <dbReference type="NCBI Taxonomy" id="34168"/>
    <lineage>
        <taxon>Eukaryota</taxon>
        <taxon>Viridiplantae</taxon>
        <taxon>Streptophyta</taxon>
        <taxon>Embryophyta</taxon>
        <taxon>Tracheophyta</taxon>
        <taxon>Lycopodiopsida</taxon>
        <taxon>Lycopodiales</taxon>
        <taxon>Lycopodiaceae</taxon>
        <taxon>Lycopodioideae</taxon>
        <taxon>Diphasiastrum</taxon>
    </lineage>
</organism>
<name>A0ACC2EJ49_DIPCM</name>
<evidence type="ECO:0000313" key="2">
    <source>
        <dbReference type="Proteomes" id="UP001162992"/>
    </source>
</evidence>
<dbReference type="Proteomes" id="UP001162992">
    <property type="component" value="Chromosome 2"/>
</dbReference>
<gene>
    <name evidence="1" type="ORF">O6H91_02G107000</name>
</gene>
<keyword evidence="2" id="KW-1185">Reference proteome</keyword>